<dbReference type="InterPro" id="IPR014729">
    <property type="entry name" value="Rossmann-like_a/b/a_fold"/>
</dbReference>
<dbReference type="Proteomes" id="UP000235836">
    <property type="component" value="Unassembled WGS sequence"/>
</dbReference>
<evidence type="ECO:0000313" key="2">
    <source>
        <dbReference type="EMBL" id="PMC64082.1"/>
    </source>
</evidence>
<dbReference type="InterPro" id="IPR003848">
    <property type="entry name" value="DUF218"/>
</dbReference>
<dbReference type="Gene3D" id="3.40.50.620">
    <property type="entry name" value="HUPs"/>
    <property type="match status" value="1"/>
</dbReference>
<dbReference type="PANTHER" id="PTHR30336">
    <property type="entry name" value="INNER MEMBRANE PROTEIN, PROBABLE PERMEASE"/>
    <property type="match status" value="1"/>
</dbReference>
<feature type="domain" description="DUF218" evidence="1">
    <location>
        <begin position="6"/>
        <end position="133"/>
    </location>
</feature>
<evidence type="ECO:0000259" key="1">
    <source>
        <dbReference type="Pfam" id="PF02698"/>
    </source>
</evidence>
<dbReference type="GO" id="GO:0005886">
    <property type="term" value="C:plasma membrane"/>
    <property type="evidence" value="ECO:0007669"/>
    <property type="project" value="TreeGrafter"/>
</dbReference>
<keyword evidence="3" id="KW-1185">Reference proteome</keyword>
<dbReference type="RefSeq" id="WP_034664474.1">
    <property type="nucleotide sequence ID" value="NZ_PNHG01000010.1"/>
</dbReference>
<proteinExistence type="predicted"/>
<name>A0A2N6T459_9CORY</name>
<dbReference type="PANTHER" id="PTHR30336:SF20">
    <property type="entry name" value="DUF218 DOMAIN-CONTAINING PROTEIN"/>
    <property type="match status" value="1"/>
</dbReference>
<protein>
    <submittedName>
        <fullName evidence="2">YdcF family protein</fullName>
    </submittedName>
</protein>
<reference evidence="2 3" key="1">
    <citation type="submission" date="2017-09" db="EMBL/GenBank/DDBJ databases">
        <title>Bacterial strain isolated from the female urinary microbiota.</title>
        <authorList>
            <person name="Thomas-White K."/>
            <person name="Kumar N."/>
            <person name="Forster S."/>
            <person name="Putonti C."/>
            <person name="Lawley T."/>
            <person name="Wolfe A.J."/>
        </authorList>
    </citation>
    <scope>NUCLEOTIDE SEQUENCE [LARGE SCALE GENOMIC DNA]</scope>
    <source>
        <strain evidence="2 3">UMB0792</strain>
    </source>
</reference>
<dbReference type="AlphaFoldDB" id="A0A2N6T459"/>
<dbReference type="Pfam" id="PF02698">
    <property type="entry name" value="DUF218"/>
    <property type="match status" value="1"/>
</dbReference>
<gene>
    <name evidence="2" type="ORF">CJ203_07510</name>
</gene>
<sequence>MPHPLVILGARVKDGEPSLMLEARLQAGLDLYRATRPRTVVVTGKGESAVMARWLVERGVDSADIIEEPWATSTNENLERSRALLPEAEKLTVVTNGFHVGRTRIWALHLGIPVEVVAAPTPRESRVKNYSREVIAVPHSAARVAWRRLLHWLDR</sequence>
<accession>A0A2N6T459</accession>
<comment type="caution">
    <text evidence="2">The sequence shown here is derived from an EMBL/GenBank/DDBJ whole genome shotgun (WGS) entry which is preliminary data.</text>
</comment>
<evidence type="ECO:0000313" key="3">
    <source>
        <dbReference type="Proteomes" id="UP000235836"/>
    </source>
</evidence>
<organism evidence="2 3">
    <name type="scientific">Corynebacterium tuscaniense</name>
    <dbReference type="NCBI Taxonomy" id="302449"/>
    <lineage>
        <taxon>Bacteria</taxon>
        <taxon>Bacillati</taxon>
        <taxon>Actinomycetota</taxon>
        <taxon>Actinomycetes</taxon>
        <taxon>Mycobacteriales</taxon>
        <taxon>Corynebacteriaceae</taxon>
        <taxon>Corynebacterium</taxon>
    </lineage>
</organism>
<dbReference type="InterPro" id="IPR051599">
    <property type="entry name" value="Cell_Envelope_Assoc"/>
</dbReference>
<dbReference type="EMBL" id="PNHG01000010">
    <property type="protein sequence ID" value="PMC64082.1"/>
    <property type="molecule type" value="Genomic_DNA"/>
</dbReference>
<dbReference type="CDD" id="cd06259">
    <property type="entry name" value="YdcF-like"/>
    <property type="match status" value="1"/>
</dbReference>